<reference evidence="2" key="1">
    <citation type="submission" date="2015-12" db="EMBL/GenBank/DDBJ databases">
        <title>Complete genome sequence of Pandoraea norimbergensis DSM 11628.</title>
        <authorList>
            <person name="Ee R."/>
            <person name="Lim Y.-L."/>
            <person name="Yong D."/>
            <person name="Yin W.-F."/>
            <person name="Chan K.-G."/>
        </authorList>
    </citation>
    <scope>NUCLEOTIDE SEQUENCE [LARGE SCALE GENOMIC DNA]</scope>
    <source>
        <strain evidence="2">DSM 11628</strain>
    </source>
</reference>
<accession>A0ABN4JMJ9</accession>
<keyword evidence="2" id="KW-1185">Reference proteome</keyword>
<proteinExistence type="predicted"/>
<evidence type="ECO:0000313" key="1">
    <source>
        <dbReference type="EMBL" id="ALS62289.1"/>
    </source>
</evidence>
<protein>
    <submittedName>
        <fullName evidence="1">Uncharacterized protein</fullName>
    </submittedName>
</protein>
<dbReference type="RefSeq" id="WP_058379152.1">
    <property type="nucleotide sequence ID" value="NZ_CP013480.3"/>
</dbReference>
<sequence length="148" mass="16390">MRTIEEVRHDWLLRLVEKHGTVADLNAALGRTRTDATLTQIKNKAPNTRTGKVRSMGSDLAREIEEKLGMERGTLDHEPKETAQVGDAQGPWTAYERADEVRRELVNAVLNIGSAPPWLDPSAVKFLVGMTKEAADSFSAERKKKPAA</sequence>
<organism evidence="1 2">
    <name type="scientific">Pandoraea norimbergensis</name>
    <dbReference type="NCBI Taxonomy" id="93219"/>
    <lineage>
        <taxon>Bacteria</taxon>
        <taxon>Pseudomonadati</taxon>
        <taxon>Pseudomonadota</taxon>
        <taxon>Betaproteobacteria</taxon>
        <taxon>Burkholderiales</taxon>
        <taxon>Burkholderiaceae</taxon>
        <taxon>Pandoraea</taxon>
    </lineage>
</organism>
<dbReference type="Proteomes" id="UP000060277">
    <property type="component" value="Chromosome"/>
</dbReference>
<name>A0ABN4JMJ9_9BURK</name>
<evidence type="ECO:0000313" key="2">
    <source>
        <dbReference type="Proteomes" id="UP000060277"/>
    </source>
</evidence>
<dbReference type="EMBL" id="CP013480">
    <property type="protein sequence ID" value="ALS62289.1"/>
    <property type="molecule type" value="Genomic_DNA"/>
</dbReference>
<gene>
    <name evidence="1" type="ORF">AT302_23365</name>
</gene>